<dbReference type="Proteomes" id="UP000199391">
    <property type="component" value="Unassembled WGS sequence"/>
</dbReference>
<dbReference type="Pfam" id="PF02913">
    <property type="entry name" value="FAD-oxidase_C"/>
    <property type="match status" value="1"/>
</dbReference>
<proteinExistence type="predicted"/>
<organism evidence="6 7">
    <name type="scientific">Pseudoduganella namucuonensis</name>
    <dbReference type="NCBI Taxonomy" id="1035707"/>
    <lineage>
        <taxon>Bacteria</taxon>
        <taxon>Pseudomonadati</taxon>
        <taxon>Pseudomonadota</taxon>
        <taxon>Betaproteobacteria</taxon>
        <taxon>Burkholderiales</taxon>
        <taxon>Oxalobacteraceae</taxon>
        <taxon>Telluria group</taxon>
        <taxon>Pseudoduganella</taxon>
    </lineage>
</organism>
<dbReference type="AlphaFoldDB" id="A0A1I7KTM5"/>
<dbReference type="SUPFAM" id="SSF55103">
    <property type="entry name" value="FAD-linked oxidases, C-terminal domain"/>
    <property type="match status" value="1"/>
</dbReference>
<evidence type="ECO:0000313" key="7">
    <source>
        <dbReference type="Proteomes" id="UP000199391"/>
    </source>
</evidence>
<evidence type="ECO:0000256" key="4">
    <source>
        <dbReference type="ARBA" id="ARBA00023002"/>
    </source>
</evidence>
<dbReference type="InterPro" id="IPR036318">
    <property type="entry name" value="FAD-bd_PCMH-like_sf"/>
</dbReference>
<dbReference type="EMBL" id="FPBO01000019">
    <property type="protein sequence ID" value="SFV00757.1"/>
    <property type="molecule type" value="Genomic_DNA"/>
</dbReference>
<sequence>MSAQTAARRPAPAMAVAEARALPAADLLAQLAGILGAAGMLTASADCAPYAQGARYGQGQAAAVLRPATAEQAVAVLALLHANGAPFVPQGANTGLVAAATPDASGQQFVFSLDRLKGAIVIDAAERTATVGAGVRLSELNDAAAVHGLYFPIDLSADPSIGGMIASNTGGARLIKYGDVRANLCAVDAWLPGADGVIGFGSPLRKNNTGVDFKHLLCGTGGAFGVVLGATVRLHPLAAQRATALVVPASSEAVMPLLAALERELPEFIASVEGMSQAAMRAVFSNVPAVRNPFPDGEVPPYALLVELGTALPARRLALEAVLQDALGEMMEHGIVADALFGDEDMLWSLRHGISEALRHEGRVIAFDIALPRKEWAPFRAWGEEWLSASHPGVRICDFGHVADGGLHYNLVAPKSGPLALDDEAVAELRTTLLDAVVRRFQGSFSAEHGIGPYNQAYYQRYTPAPVRRLAGELQQLMMPALRCRNVRFD</sequence>
<dbReference type="InterPro" id="IPR016167">
    <property type="entry name" value="FAD-bd_PCMH_sub1"/>
</dbReference>
<dbReference type="InterPro" id="IPR016164">
    <property type="entry name" value="FAD-linked_Oxase-like_C"/>
</dbReference>
<dbReference type="InterPro" id="IPR016166">
    <property type="entry name" value="FAD-bd_PCMH"/>
</dbReference>
<name>A0A1I7KTM5_9BURK</name>
<comment type="cofactor">
    <cofactor evidence="1">
        <name>FAD</name>
        <dbReference type="ChEBI" id="CHEBI:57692"/>
    </cofactor>
</comment>
<keyword evidence="7" id="KW-1185">Reference proteome</keyword>
<dbReference type="InterPro" id="IPR051264">
    <property type="entry name" value="FAD-oxidored/transferase_4"/>
</dbReference>
<feature type="domain" description="FAD-binding PCMH-type" evidence="5">
    <location>
        <begin position="57"/>
        <end position="237"/>
    </location>
</feature>
<keyword evidence="3" id="KW-0274">FAD</keyword>
<dbReference type="Gene3D" id="3.30.465.10">
    <property type="match status" value="1"/>
</dbReference>
<gene>
    <name evidence="6" type="ORF">SAMN05216552_101987</name>
</gene>
<evidence type="ECO:0000259" key="5">
    <source>
        <dbReference type="PROSITE" id="PS51387"/>
    </source>
</evidence>
<dbReference type="GO" id="GO:0016491">
    <property type="term" value="F:oxidoreductase activity"/>
    <property type="evidence" value="ECO:0007669"/>
    <property type="project" value="UniProtKB-KW"/>
</dbReference>
<dbReference type="PANTHER" id="PTHR43716:SF1">
    <property type="entry name" value="D-2-HYDROXYGLUTARATE DEHYDROGENASE, MITOCHONDRIAL"/>
    <property type="match status" value="1"/>
</dbReference>
<evidence type="ECO:0000313" key="6">
    <source>
        <dbReference type="EMBL" id="SFV00757.1"/>
    </source>
</evidence>
<dbReference type="SUPFAM" id="SSF56176">
    <property type="entry name" value="FAD-binding/transporter-associated domain-like"/>
    <property type="match status" value="1"/>
</dbReference>
<evidence type="ECO:0000256" key="2">
    <source>
        <dbReference type="ARBA" id="ARBA00022630"/>
    </source>
</evidence>
<reference evidence="7" key="1">
    <citation type="submission" date="2016-10" db="EMBL/GenBank/DDBJ databases">
        <authorList>
            <person name="Varghese N."/>
            <person name="Submissions S."/>
        </authorList>
    </citation>
    <scope>NUCLEOTIDE SEQUENCE [LARGE SCALE GENOMIC DNA]</scope>
    <source>
        <strain evidence="7">CGMCC 1.11014</strain>
    </source>
</reference>
<dbReference type="InterPro" id="IPR016169">
    <property type="entry name" value="FAD-bd_PCMH_sub2"/>
</dbReference>
<dbReference type="Gene3D" id="3.30.43.10">
    <property type="entry name" value="Uridine Diphospho-n-acetylenolpyruvylglucosamine Reductase, domain 2"/>
    <property type="match status" value="1"/>
</dbReference>
<dbReference type="InterPro" id="IPR006094">
    <property type="entry name" value="Oxid_FAD_bind_N"/>
</dbReference>
<dbReference type="Pfam" id="PF01565">
    <property type="entry name" value="FAD_binding_4"/>
    <property type="match status" value="1"/>
</dbReference>
<dbReference type="PANTHER" id="PTHR43716">
    <property type="entry name" value="D-2-HYDROXYGLUTARATE DEHYDROGENASE, MITOCHONDRIAL"/>
    <property type="match status" value="1"/>
</dbReference>
<dbReference type="PROSITE" id="PS51387">
    <property type="entry name" value="FAD_PCMH"/>
    <property type="match status" value="1"/>
</dbReference>
<dbReference type="GO" id="GO:0071949">
    <property type="term" value="F:FAD binding"/>
    <property type="evidence" value="ECO:0007669"/>
    <property type="project" value="InterPro"/>
</dbReference>
<dbReference type="OrthoDB" id="8522822at2"/>
<keyword evidence="2" id="KW-0285">Flavoprotein</keyword>
<dbReference type="Gene3D" id="3.30.70.2190">
    <property type="match status" value="1"/>
</dbReference>
<protein>
    <submittedName>
        <fullName evidence="6">FAD/FMN-containing dehydrogenase</fullName>
    </submittedName>
</protein>
<accession>A0A1I7KTM5</accession>
<dbReference type="STRING" id="1035707.SAMN05216552_101987"/>
<evidence type="ECO:0000256" key="1">
    <source>
        <dbReference type="ARBA" id="ARBA00001974"/>
    </source>
</evidence>
<evidence type="ECO:0000256" key="3">
    <source>
        <dbReference type="ARBA" id="ARBA00022827"/>
    </source>
</evidence>
<dbReference type="GO" id="GO:0022904">
    <property type="term" value="P:respiratory electron transport chain"/>
    <property type="evidence" value="ECO:0007669"/>
    <property type="project" value="TreeGrafter"/>
</dbReference>
<dbReference type="Gene3D" id="3.30.70.2740">
    <property type="match status" value="1"/>
</dbReference>
<dbReference type="RefSeq" id="WP_093557277.1">
    <property type="nucleotide sequence ID" value="NZ_FPBO01000019.1"/>
</dbReference>
<dbReference type="InterPro" id="IPR004113">
    <property type="entry name" value="FAD-bd_oxidored_4_C"/>
</dbReference>
<keyword evidence="4" id="KW-0560">Oxidoreductase</keyword>